<proteinExistence type="predicted"/>
<evidence type="ECO:0000313" key="2">
    <source>
        <dbReference type="EMBL" id="KAF6401592.1"/>
    </source>
</evidence>
<organism evidence="2 3">
    <name type="scientific">Rousettus aegyptiacus</name>
    <name type="common">Egyptian fruit bat</name>
    <name type="synonym">Pteropus aegyptiacus</name>
    <dbReference type="NCBI Taxonomy" id="9407"/>
    <lineage>
        <taxon>Eukaryota</taxon>
        <taxon>Metazoa</taxon>
        <taxon>Chordata</taxon>
        <taxon>Craniata</taxon>
        <taxon>Vertebrata</taxon>
        <taxon>Euteleostomi</taxon>
        <taxon>Mammalia</taxon>
        <taxon>Eutheria</taxon>
        <taxon>Laurasiatheria</taxon>
        <taxon>Chiroptera</taxon>
        <taxon>Yinpterochiroptera</taxon>
        <taxon>Pteropodoidea</taxon>
        <taxon>Pteropodidae</taxon>
        <taxon>Rousettinae</taxon>
        <taxon>Rousettus</taxon>
    </lineage>
</organism>
<gene>
    <name evidence="2" type="ORF">HJG63_009643</name>
</gene>
<comment type="caution">
    <text evidence="2">The sequence shown here is derived from an EMBL/GenBank/DDBJ whole genome shotgun (WGS) entry which is preliminary data.</text>
</comment>
<dbReference type="EMBL" id="JACASE010000016">
    <property type="protein sequence ID" value="KAF6401592.1"/>
    <property type="molecule type" value="Genomic_DNA"/>
</dbReference>
<keyword evidence="3" id="KW-1185">Reference proteome</keyword>
<name>A0A7J8BSG3_ROUAE</name>
<reference evidence="2 3" key="1">
    <citation type="journal article" date="2020" name="Nature">
        <title>Six reference-quality genomes reveal evolution of bat adaptations.</title>
        <authorList>
            <person name="Jebb D."/>
            <person name="Huang Z."/>
            <person name="Pippel M."/>
            <person name="Hughes G.M."/>
            <person name="Lavrichenko K."/>
            <person name="Devanna P."/>
            <person name="Winkler S."/>
            <person name="Jermiin L.S."/>
            <person name="Skirmuntt E.C."/>
            <person name="Katzourakis A."/>
            <person name="Burkitt-Gray L."/>
            <person name="Ray D.A."/>
            <person name="Sullivan K.A.M."/>
            <person name="Roscito J.G."/>
            <person name="Kirilenko B.M."/>
            <person name="Davalos L.M."/>
            <person name="Corthals A.P."/>
            <person name="Power M.L."/>
            <person name="Jones G."/>
            <person name="Ransome R.D."/>
            <person name="Dechmann D.K.N."/>
            <person name="Locatelli A.G."/>
            <person name="Puechmaille S.J."/>
            <person name="Fedrigo O."/>
            <person name="Jarvis E.D."/>
            <person name="Hiller M."/>
            <person name="Vernes S.C."/>
            <person name="Myers E.W."/>
            <person name="Teeling E.C."/>
        </authorList>
    </citation>
    <scope>NUCLEOTIDE SEQUENCE [LARGE SCALE GENOMIC DNA]</scope>
    <source>
        <strain evidence="2">MRouAeg1</strain>
        <tissue evidence="2">Muscle</tissue>
    </source>
</reference>
<feature type="compositionally biased region" description="Basic and acidic residues" evidence="1">
    <location>
        <begin position="49"/>
        <end position="61"/>
    </location>
</feature>
<dbReference type="AlphaFoldDB" id="A0A7J8BSG3"/>
<protein>
    <submittedName>
        <fullName evidence="2">Uncharacterized protein</fullName>
    </submittedName>
</protein>
<feature type="compositionally biased region" description="Pro residues" evidence="1">
    <location>
        <begin position="62"/>
        <end position="80"/>
    </location>
</feature>
<dbReference type="Proteomes" id="UP000593571">
    <property type="component" value="Unassembled WGS sequence"/>
</dbReference>
<accession>A0A7J8BSG3</accession>
<evidence type="ECO:0000313" key="3">
    <source>
        <dbReference type="Proteomes" id="UP000593571"/>
    </source>
</evidence>
<feature type="region of interest" description="Disordered" evidence="1">
    <location>
        <begin position="25"/>
        <end position="89"/>
    </location>
</feature>
<sequence>MLHWGCSLVLRHPSPTPGLLGVISEAPARSSRQTSGVRPGPWATGQPPDPRRHACARDPRQPPRPVGWPPCRQPDTPVPPHAGWRPSGSGSVALPPSLLCTPLLAKAPTCPPTLETGPGRQLLPPPPRPRHPVLCLPAVTVVVSGVKPTNQTRYMQYLSVCRSSPAIGGPVREARGAGAVSGHPVPRLCPGGWPCRCLFLVFFFSLSFFSL</sequence>
<evidence type="ECO:0000256" key="1">
    <source>
        <dbReference type="SAM" id="MobiDB-lite"/>
    </source>
</evidence>